<dbReference type="NCBIfam" id="TIGR00737">
    <property type="entry name" value="nifR3_yhdG"/>
    <property type="match status" value="1"/>
</dbReference>
<organism evidence="16 17">
    <name type="scientific">Holospora elegans E1</name>
    <dbReference type="NCBI Taxonomy" id="1427503"/>
    <lineage>
        <taxon>Bacteria</taxon>
        <taxon>Pseudomonadati</taxon>
        <taxon>Pseudomonadota</taxon>
        <taxon>Alphaproteobacteria</taxon>
        <taxon>Holosporales</taxon>
        <taxon>Holosporaceae</taxon>
        <taxon>Holospora</taxon>
    </lineage>
</organism>
<evidence type="ECO:0000313" key="17">
    <source>
        <dbReference type="Proteomes" id="UP000024842"/>
    </source>
</evidence>
<keyword evidence="4 12" id="KW-0285">Flavoprotein</keyword>
<dbReference type="InterPro" id="IPR024036">
    <property type="entry name" value="tRNA-dHydroUridine_Synthase_C"/>
</dbReference>
<dbReference type="CDD" id="cd02801">
    <property type="entry name" value="DUS_like_FMN"/>
    <property type="match status" value="1"/>
</dbReference>
<dbReference type="Pfam" id="PF01207">
    <property type="entry name" value="Dus"/>
    <property type="match status" value="1"/>
</dbReference>
<comment type="similarity">
    <text evidence="12">Belongs to the dus family.</text>
</comment>
<dbReference type="InterPro" id="IPR013785">
    <property type="entry name" value="Aldolase_TIM"/>
</dbReference>
<dbReference type="GO" id="GO:0017150">
    <property type="term" value="F:tRNA dihydrouridine synthase activity"/>
    <property type="evidence" value="ECO:0007669"/>
    <property type="project" value="InterPro"/>
</dbReference>
<keyword evidence="9 12" id="KW-0560">Oxidoreductase</keyword>
<protein>
    <recommendedName>
        <fullName evidence="12">tRNA-dihydrouridine synthase</fullName>
        <ecNumber evidence="12">1.3.1.-</ecNumber>
    </recommendedName>
</protein>
<keyword evidence="8" id="KW-0694">RNA-binding</keyword>
<keyword evidence="3" id="KW-0820">tRNA-binding</keyword>
<evidence type="ECO:0000256" key="9">
    <source>
        <dbReference type="ARBA" id="ARBA00023002"/>
    </source>
</evidence>
<gene>
    <name evidence="16" type="ORF">HE1_00135</name>
</gene>
<comment type="catalytic activity">
    <reaction evidence="11">
        <text>a 5,6-dihydrouridine in tRNA + NAD(+) = a uridine in tRNA + NADH + H(+)</text>
        <dbReference type="Rhea" id="RHEA:54452"/>
        <dbReference type="Rhea" id="RHEA-COMP:13339"/>
        <dbReference type="Rhea" id="RHEA-COMP:13887"/>
        <dbReference type="ChEBI" id="CHEBI:15378"/>
        <dbReference type="ChEBI" id="CHEBI:57540"/>
        <dbReference type="ChEBI" id="CHEBI:57945"/>
        <dbReference type="ChEBI" id="CHEBI:65315"/>
        <dbReference type="ChEBI" id="CHEBI:74443"/>
    </reaction>
</comment>
<dbReference type="InterPro" id="IPR035587">
    <property type="entry name" value="DUS-like_FMN-bd"/>
</dbReference>
<evidence type="ECO:0000256" key="3">
    <source>
        <dbReference type="ARBA" id="ARBA00022555"/>
    </source>
</evidence>
<dbReference type="PANTHER" id="PTHR45846:SF1">
    <property type="entry name" value="TRNA-DIHYDROURIDINE(47) SYNTHASE [NAD(P)(+)]-LIKE"/>
    <property type="match status" value="1"/>
</dbReference>
<evidence type="ECO:0000256" key="7">
    <source>
        <dbReference type="ARBA" id="ARBA00022857"/>
    </source>
</evidence>
<reference evidence="16 17" key="1">
    <citation type="journal article" date="2014" name="FEMS Microbiol. Lett.">
        <title>Draft genome sequences of three Holospora species (Holospora obtusa, Holospora undulata, and Holospora elegans), endonuclear symbiotic bacteria of the ciliate Paramecium caudatum.</title>
        <authorList>
            <person name="Dohra H."/>
            <person name="Tanaka K."/>
            <person name="Suzuki T."/>
            <person name="Fujishima M."/>
            <person name="Suzuki H."/>
        </authorList>
    </citation>
    <scope>NUCLEOTIDE SEQUENCE [LARGE SCALE GENOMIC DNA]</scope>
    <source>
        <strain evidence="16 17">E1</strain>
    </source>
</reference>
<keyword evidence="14" id="KW-0547">Nucleotide-binding</keyword>
<comment type="caution">
    <text evidence="16">The sequence shown here is derived from an EMBL/GenBank/DDBJ whole genome shotgun (WGS) entry which is preliminary data.</text>
</comment>
<evidence type="ECO:0000256" key="6">
    <source>
        <dbReference type="ARBA" id="ARBA00022694"/>
    </source>
</evidence>
<evidence type="ECO:0000256" key="8">
    <source>
        <dbReference type="ARBA" id="ARBA00022884"/>
    </source>
</evidence>
<feature type="active site" description="Proton donor" evidence="13">
    <location>
        <position position="105"/>
    </location>
</feature>
<dbReference type="InterPro" id="IPR018517">
    <property type="entry name" value="tRNA_hU_synthase_CS"/>
</dbReference>
<keyword evidence="17" id="KW-1185">Reference proteome</keyword>
<feature type="binding site" evidence="14">
    <location>
        <position position="145"/>
    </location>
    <ligand>
        <name>FMN</name>
        <dbReference type="ChEBI" id="CHEBI:58210"/>
    </ligand>
</feature>
<sequence length="332" mass="36943">MIFRLKLPIWNSSDPLIVLAPMAGVSDLPFRKAVHAFGGISFSVSEMIASQSILRQAQKTFQRSLMIKDEIRVMQLAGNDPNLMAQAARWAADQGAHAIDLNFGCPAKQIAVNSFAGAALMKDEKLAESIFKSVVQAVNIPISVKMRMGWDAKTLNASNLIKLAHNSGISWVTVHGRTRCQFYKDSANWDFISELAKNSPLPIIGNGDIVDLKTAEHHWNTTNISGIMVGRGTYGKPWFLAQIFHKLKTGCILDAPSLSQQHKSVRTHIEDILTFYGKDRGVHILRKHLGWYSKGAAGATAFRQRVFKETCPQNIFKYIDAFYEEQMQGVPV</sequence>
<evidence type="ECO:0000256" key="2">
    <source>
        <dbReference type="ARBA" id="ARBA00002790"/>
    </source>
</evidence>
<dbReference type="EC" id="1.3.1.-" evidence="12"/>
<feature type="binding site" evidence="14">
    <location>
        <position position="175"/>
    </location>
    <ligand>
        <name>FMN</name>
        <dbReference type="ChEBI" id="CHEBI:58210"/>
    </ligand>
</feature>
<comment type="cofactor">
    <cofactor evidence="1 12 14">
        <name>FMN</name>
        <dbReference type="ChEBI" id="CHEBI:58210"/>
    </cofactor>
</comment>
<feature type="domain" description="DUS-like FMN-binding" evidence="15">
    <location>
        <begin position="19"/>
        <end position="310"/>
    </location>
</feature>
<evidence type="ECO:0000256" key="13">
    <source>
        <dbReference type="PIRSR" id="PIRSR006621-1"/>
    </source>
</evidence>
<evidence type="ECO:0000256" key="1">
    <source>
        <dbReference type="ARBA" id="ARBA00001917"/>
    </source>
</evidence>
<dbReference type="STRING" id="1427503.HE1_00135"/>
<evidence type="ECO:0000313" key="16">
    <source>
        <dbReference type="EMBL" id="GAJ45825.1"/>
    </source>
</evidence>
<evidence type="ECO:0000256" key="11">
    <source>
        <dbReference type="ARBA" id="ARBA00048802"/>
    </source>
</evidence>
<dbReference type="Gene3D" id="1.10.1200.80">
    <property type="entry name" value="Putative flavin oxidoreducatase, domain 2"/>
    <property type="match status" value="1"/>
</dbReference>
<feature type="binding site" evidence="14">
    <location>
        <begin position="230"/>
        <end position="231"/>
    </location>
    <ligand>
        <name>FMN</name>
        <dbReference type="ChEBI" id="CHEBI:58210"/>
    </ligand>
</feature>
<keyword evidence="6 12" id="KW-0819">tRNA processing</keyword>
<dbReference type="InterPro" id="IPR004652">
    <property type="entry name" value="DusB-like"/>
</dbReference>
<dbReference type="Proteomes" id="UP000024842">
    <property type="component" value="Unassembled WGS sequence"/>
</dbReference>
<comment type="catalytic activity">
    <reaction evidence="10">
        <text>a 5,6-dihydrouridine in tRNA + NADP(+) = a uridine in tRNA + NADPH + H(+)</text>
        <dbReference type="Rhea" id="RHEA:23624"/>
        <dbReference type="Rhea" id="RHEA-COMP:13339"/>
        <dbReference type="Rhea" id="RHEA-COMP:13887"/>
        <dbReference type="ChEBI" id="CHEBI:15378"/>
        <dbReference type="ChEBI" id="CHEBI:57783"/>
        <dbReference type="ChEBI" id="CHEBI:58349"/>
        <dbReference type="ChEBI" id="CHEBI:65315"/>
        <dbReference type="ChEBI" id="CHEBI:74443"/>
    </reaction>
</comment>
<feature type="binding site" evidence="14">
    <location>
        <begin position="21"/>
        <end position="23"/>
    </location>
    <ligand>
        <name>FMN</name>
        <dbReference type="ChEBI" id="CHEBI:58210"/>
    </ligand>
</feature>
<feature type="binding site" evidence="14">
    <location>
        <position position="75"/>
    </location>
    <ligand>
        <name>FMN</name>
        <dbReference type="ChEBI" id="CHEBI:58210"/>
    </ligand>
</feature>
<dbReference type="OrthoDB" id="9783413at2"/>
<dbReference type="GO" id="GO:0000049">
    <property type="term" value="F:tRNA binding"/>
    <property type="evidence" value="ECO:0007669"/>
    <property type="project" value="UniProtKB-KW"/>
</dbReference>
<evidence type="ECO:0000256" key="12">
    <source>
        <dbReference type="PIRNR" id="PIRNR006621"/>
    </source>
</evidence>
<name>A0A023DXZ6_9PROT</name>
<keyword evidence="7" id="KW-0521">NADP</keyword>
<evidence type="ECO:0000256" key="14">
    <source>
        <dbReference type="PIRSR" id="PIRSR006621-2"/>
    </source>
</evidence>
<comment type="function">
    <text evidence="2 12">Catalyzes the synthesis of 5,6-dihydrouridine (D), a modified base found in the D-loop of most tRNAs, via the reduction of the C5-C6 double bond in target uridines.</text>
</comment>
<dbReference type="SUPFAM" id="SSF51395">
    <property type="entry name" value="FMN-linked oxidoreductases"/>
    <property type="match status" value="1"/>
</dbReference>
<evidence type="ECO:0000259" key="15">
    <source>
        <dbReference type="Pfam" id="PF01207"/>
    </source>
</evidence>
<dbReference type="Gene3D" id="3.20.20.70">
    <property type="entry name" value="Aldolase class I"/>
    <property type="match status" value="1"/>
</dbReference>
<evidence type="ECO:0000256" key="5">
    <source>
        <dbReference type="ARBA" id="ARBA00022643"/>
    </source>
</evidence>
<dbReference type="EMBL" id="BAUP01000032">
    <property type="protein sequence ID" value="GAJ45825.1"/>
    <property type="molecule type" value="Genomic_DNA"/>
</dbReference>
<evidence type="ECO:0000256" key="4">
    <source>
        <dbReference type="ARBA" id="ARBA00022630"/>
    </source>
</evidence>
<keyword evidence="5 12" id="KW-0288">FMN</keyword>
<dbReference type="PANTHER" id="PTHR45846">
    <property type="entry name" value="TRNA-DIHYDROURIDINE(47) SYNTHASE [NAD(P)(+)]-LIKE"/>
    <property type="match status" value="1"/>
</dbReference>
<proteinExistence type="inferred from homology"/>
<dbReference type="GO" id="GO:0050660">
    <property type="term" value="F:flavin adenine dinucleotide binding"/>
    <property type="evidence" value="ECO:0007669"/>
    <property type="project" value="InterPro"/>
</dbReference>
<dbReference type="InterPro" id="IPR001269">
    <property type="entry name" value="DUS_fam"/>
</dbReference>
<accession>A0A023DXZ6</accession>
<dbReference type="PIRSF" id="PIRSF006621">
    <property type="entry name" value="Dus"/>
    <property type="match status" value="1"/>
</dbReference>
<evidence type="ECO:0000256" key="10">
    <source>
        <dbReference type="ARBA" id="ARBA00048205"/>
    </source>
</evidence>
<dbReference type="RefSeq" id="WP_035543461.1">
    <property type="nucleotide sequence ID" value="NZ_BAUP01000032.1"/>
</dbReference>
<dbReference type="AlphaFoldDB" id="A0A023DXZ6"/>
<dbReference type="PROSITE" id="PS01136">
    <property type="entry name" value="UPF0034"/>
    <property type="match status" value="1"/>
</dbReference>